<evidence type="ECO:0000256" key="4">
    <source>
        <dbReference type="ARBA" id="ARBA00022989"/>
    </source>
</evidence>
<feature type="chain" id="PRO_5041435026" description="Amino acid transporter" evidence="7">
    <location>
        <begin position="21"/>
        <end position="319"/>
    </location>
</feature>
<evidence type="ECO:0000256" key="3">
    <source>
        <dbReference type="ARBA" id="ARBA00022692"/>
    </source>
</evidence>
<dbReference type="EMBL" id="JAPDRN010000002">
    <property type="protein sequence ID" value="KAJ9646895.1"/>
    <property type="molecule type" value="Genomic_DNA"/>
</dbReference>
<evidence type="ECO:0000256" key="2">
    <source>
        <dbReference type="ARBA" id="ARBA00022448"/>
    </source>
</evidence>
<feature type="transmembrane region" description="Helical" evidence="6">
    <location>
        <begin position="185"/>
        <end position="205"/>
    </location>
</feature>
<dbReference type="InterPro" id="IPR002293">
    <property type="entry name" value="AA/rel_permease1"/>
</dbReference>
<protein>
    <recommendedName>
        <fullName evidence="10">Amino acid transporter</fullName>
    </recommendedName>
</protein>
<evidence type="ECO:0000313" key="9">
    <source>
        <dbReference type="Proteomes" id="UP001172681"/>
    </source>
</evidence>
<evidence type="ECO:0000313" key="8">
    <source>
        <dbReference type="EMBL" id="KAJ9646895.1"/>
    </source>
</evidence>
<dbReference type="Pfam" id="PF13520">
    <property type="entry name" value="AA_permease_2"/>
    <property type="match status" value="1"/>
</dbReference>
<organism evidence="8 9">
    <name type="scientific">Knufia peltigerae</name>
    <dbReference type="NCBI Taxonomy" id="1002370"/>
    <lineage>
        <taxon>Eukaryota</taxon>
        <taxon>Fungi</taxon>
        <taxon>Dikarya</taxon>
        <taxon>Ascomycota</taxon>
        <taxon>Pezizomycotina</taxon>
        <taxon>Eurotiomycetes</taxon>
        <taxon>Chaetothyriomycetidae</taxon>
        <taxon>Chaetothyriales</taxon>
        <taxon>Trichomeriaceae</taxon>
        <taxon>Knufia</taxon>
    </lineage>
</organism>
<evidence type="ECO:0000256" key="1">
    <source>
        <dbReference type="ARBA" id="ARBA00004141"/>
    </source>
</evidence>
<reference evidence="8" key="1">
    <citation type="submission" date="2022-10" db="EMBL/GenBank/DDBJ databases">
        <title>Culturing micro-colonial fungi from biological soil crusts in the Mojave desert and describing Neophaeococcomyces mojavensis, and introducing the new genera and species Taxawa tesnikishii.</title>
        <authorList>
            <person name="Kurbessoian T."/>
            <person name="Stajich J.E."/>
        </authorList>
    </citation>
    <scope>NUCLEOTIDE SEQUENCE</scope>
    <source>
        <strain evidence="8">TK_35</strain>
    </source>
</reference>
<evidence type="ECO:0008006" key="10">
    <source>
        <dbReference type="Google" id="ProtNLM"/>
    </source>
</evidence>
<keyword evidence="7" id="KW-0732">Signal</keyword>
<comment type="caution">
    <text evidence="8">The sequence shown here is derived from an EMBL/GenBank/DDBJ whole genome shotgun (WGS) entry which is preliminary data.</text>
</comment>
<evidence type="ECO:0000256" key="6">
    <source>
        <dbReference type="SAM" id="Phobius"/>
    </source>
</evidence>
<feature type="signal peptide" evidence="7">
    <location>
        <begin position="1"/>
        <end position="20"/>
    </location>
</feature>
<dbReference type="GO" id="GO:0022857">
    <property type="term" value="F:transmembrane transporter activity"/>
    <property type="evidence" value="ECO:0007669"/>
    <property type="project" value="InterPro"/>
</dbReference>
<dbReference type="AlphaFoldDB" id="A0AA38YG33"/>
<sequence>MAAVAVTLTGFFAIIVTCLARAPHKQSSELVWTDFVNESGWPNGVSFLTGLVSPNYMYAGIDGAIHLAEECKNPAKVVPRAIVSTLTIGFITSFAFAVSMTYCIQDFTAVIGTVTGVPVYEIWHQATGSKTAASIFMAVVLLAALVALAAVQQTASRLTWSFARDSALVGSQFFGQIHPRLGVPVWSLVANAFVVLIIGCIYLGSSTAFNAFIGTSLLLQQITYAFPAALLMYRKRKARYLPVNRPFKLPGAFGWIANFATVAFAVVVLIFYNFPVVLPVIGSTMNYTSAVIAAMALFAAINWFIHARTKYHGPRLAEF</sequence>
<dbReference type="GO" id="GO:0016020">
    <property type="term" value="C:membrane"/>
    <property type="evidence" value="ECO:0007669"/>
    <property type="project" value="UniProtKB-SubCell"/>
</dbReference>
<dbReference type="PANTHER" id="PTHR45649">
    <property type="entry name" value="AMINO-ACID PERMEASE BAT1"/>
    <property type="match status" value="1"/>
</dbReference>
<keyword evidence="9" id="KW-1185">Reference proteome</keyword>
<evidence type="ECO:0000256" key="7">
    <source>
        <dbReference type="SAM" id="SignalP"/>
    </source>
</evidence>
<evidence type="ECO:0000256" key="5">
    <source>
        <dbReference type="ARBA" id="ARBA00023136"/>
    </source>
</evidence>
<dbReference type="Gene3D" id="1.20.1740.10">
    <property type="entry name" value="Amino acid/polyamine transporter I"/>
    <property type="match status" value="1"/>
</dbReference>
<comment type="subcellular location">
    <subcellularLocation>
        <location evidence="1">Membrane</location>
        <topology evidence="1">Multi-pass membrane protein</topology>
    </subcellularLocation>
</comment>
<feature type="transmembrane region" description="Helical" evidence="6">
    <location>
        <begin position="44"/>
        <end position="65"/>
    </location>
</feature>
<feature type="transmembrane region" description="Helical" evidence="6">
    <location>
        <begin position="253"/>
        <end position="274"/>
    </location>
</feature>
<feature type="transmembrane region" description="Helical" evidence="6">
    <location>
        <begin position="286"/>
        <end position="305"/>
    </location>
</feature>
<feature type="transmembrane region" description="Helical" evidence="6">
    <location>
        <begin position="77"/>
        <end position="98"/>
    </location>
</feature>
<keyword evidence="5 6" id="KW-0472">Membrane</keyword>
<feature type="transmembrane region" description="Helical" evidence="6">
    <location>
        <begin position="132"/>
        <end position="151"/>
    </location>
</feature>
<dbReference type="Proteomes" id="UP001172681">
    <property type="component" value="Unassembled WGS sequence"/>
</dbReference>
<feature type="transmembrane region" description="Helical" evidence="6">
    <location>
        <begin position="211"/>
        <end position="233"/>
    </location>
</feature>
<keyword evidence="2" id="KW-0813">Transport</keyword>
<proteinExistence type="predicted"/>
<gene>
    <name evidence="8" type="ORF">H2204_000587</name>
</gene>
<accession>A0AA38YG33</accession>
<dbReference type="PANTHER" id="PTHR45649:SF19">
    <property type="entry name" value="TRANSPORTER, PUTATIVE (EUROFUNG)-RELATED"/>
    <property type="match status" value="1"/>
</dbReference>
<keyword evidence="4 6" id="KW-1133">Transmembrane helix</keyword>
<name>A0AA38YG33_9EURO</name>
<keyword evidence="3 6" id="KW-0812">Transmembrane</keyword>